<accession>A0AAE0B3D1</accession>
<evidence type="ECO:0000313" key="2">
    <source>
        <dbReference type="Proteomes" id="UP001281410"/>
    </source>
</evidence>
<reference evidence="1" key="1">
    <citation type="journal article" date="2023" name="Plant J.">
        <title>Genome sequences and population genomics provide insights into the demographic history, inbreeding, and mutation load of two 'living fossil' tree species of Dipteronia.</title>
        <authorList>
            <person name="Feng Y."/>
            <person name="Comes H.P."/>
            <person name="Chen J."/>
            <person name="Zhu S."/>
            <person name="Lu R."/>
            <person name="Zhang X."/>
            <person name="Li P."/>
            <person name="Qiu J."/>
            <person name="Olsen K.M."/>
            <person name="Qiu Y."/>
        </authorList>
    </citation>
    <scope>NUCLEOTIDE SEQUENCE</scope>
    <source>
        <strain evidence="1">NBL</strain>
    </source>
</reference>
<comment type="caution">
    <text evidence="1">The sequence shown here is derived from an EMBL/GenBank/DDBJ whole genome shotgun (WGS) entry which is preliminary data.</text>
</comment>
<gene>
    <name evidence="1" type="ORF">Dsin_001182</name>
</gene>
<evidence type="ECO:0000313" key="1">
    <source>
        <dbReference type="EMBL" id="KAK3229301.1"/>
    </source>
</evidence>
<dbReference type="InterPro" id="IPR045853">
    <property type="entry name" value="Pep_chain_release_fac_I_sf"/>
</dbReference>
<dbReference type="Proteomes" id="UP001281410">
    <property type="component" value="Unassembled WGS sequence"/>
</dbReference>
<dbReference type="Gene3D" id="3.30.160.20">
    <property type="match status" value="1"/>
</dbReference>
<dbReference type="AlphaFoldDB" id="A0AAE0B3D1"/>
<sequence length="72" mass="8130">MAALHHWQEGIVQKNELELTDDELMRACEMGTFKSYKRESGVRLEHKATGIIAQAVEDRSQHKNRASASFGS</sequence>
<name>A0AAE0B3D1_9ROSI</name>
<proteinExistence type="predicted"/>
<organism evidence="1 2">
    <name type="scientific">Dipteronia sinensis</name>
    <dbReference type="NCBI Taxonomy" id="43782"/>
    <lineage>
        <taxon>Eukaryota</taxon>
        <taxon>Viridiplantae</taxon>
        <taxon>Streptophyta</taxon>
        <taxon>Embryophyta</taxon>
        <taxon>Tracheophyta</taxon>
        <taxon>Spermatophyta</taxon>
        <taxon>Magnoliopsida</taxon>
        <taxon>eudicotyledons</taxon>
        <taxon>Gunneridae</taxon>
        <taxon>Pentapetalae</taxon>
        <taxon>rosids</taxon>
        <taxon>malvids</taxon>
        <taxon>Sapindales</taxon>
        <taxon>Sapindaceae</taxon>
        <taxon>Hippocastanoideae</taxon>
        <taxon>Acereae</taxon>
        <taxon>Dipteronia</taxon>
    </lineage>
</organism>
<keyword evidence="2" id="KW-1185">Reference proteome</keyword>
<dbReference type="SUPFAM" id="SSF75620">
    <property type="entry name" value="Release factor"/>
    <property type="match status" value="1"/>
</dbReference>
<dbReference type="EMBL" id="JANJYJ010000001">
    <property type="protein sequence ID" value="KAK3229301.1"/>
    <property type="molecule type" value="Genomic_DNA"/>
</dbReference>
<protein>
    <submittedName>
        <fullName evidence="1">Uncharacterized protein</fullName>
    </submittedName>
</protein>